<dbReference type="AlphaFoldDB" id="A0A1L7NPY8"/>
<dbReference type="RefSeq" id="WP_157754470.1">
    <property type="nucleotide sequence ID" value="NZ_AP015032.1"/>
</dbReference>
<proteinExistence type="predicted"/>
<sequence length="98" mass="11223">MIEVSRFYREVRLFAVTEPSYSSLRQVVRTFPSERYDLTLVARRVYGDPEETLAIMAAAGLATVNSELIEQDLVLPTLEHLRYLKEKCGLSSVTRTVR</sequence>
<gene>
    <name evidence="1" type="ORF">KF715C_pC590</name>
</gene>
<accession>A0A1L7NPY8</accession>
<name>A0A1L7NPY8_PSEPU</name>
<organism evidence="1 2">
    <name type="scientific">Pseudomonas putida</name>
    <name type="common">Arthrobacter siderocapsulatus</name>
    <dbReference type="NCBI Taxonomy" id="303"/>
    <lineage>
        <taxon>Bacteria</taxon>
        <taxon>Pseudomonadati</taxon>
        <taxon>Pseudomonadota</taxon>
        <taxon>Gammaproteobacteria</taxon>
        <taxon>Pseudomonadales</taxon>
        <taxon>Pseudomonadaceae</taxon>
        <taxon>Pseudomonas</taxon>
    </lineage>
</organism>
<reference evidence="1 2" key="1">
    <citation type="submission" date="2015-11" db="EMBL/GenBank/DDBJ databases">
        <title>Complete genome sequencing of a biphenyl-degrading bacterium, Pseudomonas putida KF715 (=NBRC110667).</title>
        <authorList>
            <person name="Suenaga H."/>
            <person name="Fujihara N."/>
            <person name="Watanabe T."/>
            <person name="Hirose J."/>
            <person name="Kimura N."/>
            <person name="Yamazoe A."/>
            <person name="Hosoyama A."/>
            <person name="Shimodaira J."/>
            <person name="Furukawa K."/>
        </authorList>
    </citation>
    <scope>NUCLEOTIDE SEQUENCE [LARGE SCALE GENOMIC DNA]</scope>
    <source>
        <strain evidence="1 2">KF715</strain>
        <plasmid evidence="2">Plasmid pkf715c dna</plasmid>
    </source>
</reference>
<evidence type="ECO:0000313" key="2">
    <source>
        <dbReference type="Proteomes" id="UP000218731"/>
    </source>
</evidence>
<dbReference type="Proteomes" id="UP000218731">
    <property type="component" value="Plasmid pKF715C"/>
</dbReference>
<keyword evidence="1" id="KW-0614">Plasmid</keyword>
<geneLocation type="plasmid" evidence="2">
    <name>pkf715c dna</name>
</geneLocation>
<dbReference type="EMBL" id="AP015032">
    <property type="protein sequence ID" value="BAW27492.1"/>
    <property type="molecule type" value="Genomic_DNA"/>
</dbReference>
<evidence type="ECO:0000313" key="1">
    <source>
        <dbReference type="EMBL" id="BAW27492.1"/>
    </source>
</evidence>
<protein>
    <submittedName>
        <fullName evidence="1">Uncharacterized protein</fullName>
    </submittedName>
</protein>